<feature type="compositionally biased region" description="Low complexity" evidence="1">
    <location>
        <begin position="550"/>
        <end position="568"/>
    </location>
</feature>
<feature type="compositionally biased region" description="Basic and acidic residues" evidence="1">
    <location>
        <begin position="627"/>
        <end position="653"/>
    </location>
</feature>
<feature type="region of interest" description="Disordered" evidence="1">
    <location>
        <begin position="242"/>
        <end position="302"/>
    </location>
</feature>
<dbReference type="EMBL" id="JAACJL010000044">
    <property type="protein sequence ID" value="KAF4615291.1"/>
    <property type="molecule type" value="Genomic_DNA"/>
</dbReference>
<feature type="compositionally biased region" description="Low complexity" evidence="1">
    <location>
        <begin position="607"/>
        <end position="624"/>
    </location>
</feature>
<feature type="compositionally biased region" description="Gly residues" evidence="1">
    <location>
        <begin position="569"/>
        <end position="581"/>
    </location>
</feature>
<feature type="compositionally biased region" description="Basic residues" evidence="1">
    <location>
        <begin position="486"/>
        <end position="496"/>
    </location>
</feature>
<organism evidence="2 3">
    <name type="scientific">Agrocybe pediades</name>
    <dbReference type="NCBI Taxonomy" id="84607"/>
    <lineage>
        <taxon>Eukaryota</taxon>
        <taxon>Fungi</taxon>
        <taxon>Dikarya</taxon>
        <taxon>Basidiomycota</taxon>
        <taxon>Agaricomycotina</taxon>
        <taxon>Agaricomycetes</taxon>
        <taxon>Agaricomycetidae</taxon>
        <taxon>Agaricales</taxon>
        <taxon>Agaricineae</taxon>
        <taxon>Strophariaceae</taxon>
        <taxon>Agrocybe</taxon>
    </lineage>
</organism>
<evidence type="ECO:0000313" key="3">
    <source>
        <dbReference type="Proteomes" id="UP000521872"/>
    </source>
</evidence>
<feature type="compositionally biased region" description="Low complexity" evidence="1">
    <location>
        <begin position="527"/>
        <end position="538"/>
    </location>
</feature>
<evidence type="ECO:0000256" key="1">
    <source>
        <dbReference type="SAM" id="MobiDB-lite"/>
    </source>
</evidence>
<keyword evidence="3" id="KW-1185">Reference proteome</keyword>
<comment type="caution">
    <text evidence="2">The sequence shown here is derived from an EMBL/GenBank/DDBJ whole genome shotgun (WGS) entry which is preliminary data.</text>
</comment>
<dbReference type="AlphaFoldDB" id="A0A8H4QQZ7"/>
<reference evidence="2 3" key="1">
    <citation type="submission" date="2019-12" db="EMBL/GenBank/DDBJ databases">
        <authorList>
            <person name="Floudas D."/>
            <person name="Bentzer J."/>
            <person name="Ahren D."/>
            <person name="Johansson T."/>
            <person name="Persson P."/>
            <person name="Tunlid A."/>
        </authorList>
    </citation>
    <scope>NUCLEOTIDE SEQUENCE [LARGE SCALE GENOMIC DNA]</scope>
    <source>
        <strain evidence="2 3">CBS 102.39</strain>
    </source>
</reference>
<protein>
    <submittedName>
        <fullName evidence="2">Uncharacterized protein</fullName>
    </submittedName>
</protein>
<accession>A0A8H4QQZ7</accession>
<feature type="region of interest" description="Disordered" evidence="1">
    <location>
        <begin position="440"/>
        <end position="680"/>
    </location>
</feature>
<dbReference type="Proteomes" id="UP000521872">
    <property type="component" value="Unassembled WGS sequence"/>
</dbReference>
<feature type="compositionally biased region" description="Low complexity" evidence="1">
    <location>
        <begin position="585"/>
        <end position="595"/>
    </location>
</feature>
<feature type="compositionally biased region" description="Low complexity" evidence="1">
    <location>
        <begin position="291"/>
        <end position="302"/>
    </location>
</feature>
<evidence type="ECO:0000313" key="2">
    <source>
        <dbReference type="EMBL" id="KAF4615291.1"/>
    </source>
</evidence>
<proteinExistence type="predicted"/>
<name>A0A8H4QQZ7_9AGAR</name>
<feature type="compositionally biased region" description="Low complexity" evidence="1">
    <location>
        <begin position="250"/>
        <end position="275"/>
    </location>
</feature>
<gene>
    <name evidence="2" type="ORF">D9613_003228</name>
</gene>
<sequence length="680" mass="73320">MVHLVLSSTKGTPLLPSLLSSAHPPNRQPGAPLLPLHWLPRPHSIVRSKLDSDQKALQAKSITISVRCYESRTGRVNTLHSNILVDYTKVLWSKSDDVEYDSIGNLEFPFRILIPAKVAGFSTAVFVDYRCMWRVEAVLTHVPISGVGSRQIRHSELPLVRYDLPPFSRISPSPEPLLTHETNKPRSPRIRYSVHPPRIPIGPLDLVSVPIHLRPLENGVSIRNASIVIERRIVLHDVPQNSTASSLTASNLQPSLSSSSLTRTSSTSLNPSSTSFARSLNSFQDSEHDSNSTSSTLSIPTTITPGTTYPSLMSITSETPLLSVPHAQLSLQSSPNSKVVANVIVGTESSGNFSPDENGIYSKTLTLQWPAAKSHSRWAIGESITSDLVSVKYFVRTKITISSPFGTDTVELAEQEIQIISTNEAERQLALAKYNELHDTMLGESSSRSKSKSPRRSRPERERGDAIPPSPGLSSITNAVASSSHSRSKASSRRPHTSAGPRDRPVNFAGGAYGRSREQEGEMSTPVVGSVGASSSASMNGATGKRRSEVVVMRSSSRPDSSHSSIKRSGGGLGFLSGNGAGRVSSSSFWSTVHSNGSAPRIKGAPSASSTSTTASSSSVSSSSHGAESDVSEHMREWEEELARIEVRSRRSSDMLGFSGKRKRPPTHPMVVLPTSQLDA</sequence>